<comment type="cofactor">
    <cofactor evidence="1 10">
        <name>Zn(2+)</name>
        <dbReference type="ChEBI" id="CHEBI:29105"/>
    </cofactor>
</comment>
<dbReference type="EMBL" id="HG964446">
    <property type="protein sequence ID" value="CDO86290.1"/>
    <property type="molecule type" value="Genomic_DNA"/>
</dbReference>
<evidence type="ECO:0000313" key="13">
    <source>
        <dbReference type="EMBL" id="ORX06282.1"/>
    </source>
</evidence>
<dbReference type="Gene3D" id="3.90.180.10">
    <property type="entry name" value="Medium-chain alcohol dehydrogenases, catalytic domain"/>
    <property type="match status" value="1"/>
</dbReference>
<name>A0A024JR35_9MYCO</name>
<gene>
    <name evidence="12" type="primary">adhD_1</name>
    <name evidence="13" type="ORF">AWC29_08470</name>
    <name evidence="12" type="ORF">BN973_00632</name>
</gene>
<evidence type="ECO:0000313" key="12">
    <source>
        <dbReference type="EMBL" id="CDO86290.1"/>
    </source>
</evidence>
<keyword evidence="14" id="KW-1185">Reference proteome</keyword>
<dbReference type="SUPFAM" id="SSF50129">
    <property type="entry name" value="GroES-like"/>
    <property type="match status" value="2"/>
</dbReference>
<dbReference type="Proteomes" id="UP000193710">
    <property type="component" value="Unassembled WGS sequence"/>
</dbReference>
<reference evidence="12" key="2">
    <citation type="submission" date="2014-04" db="EMBL/GenBank/DDBJ databases">
        <authorList>
            <person name="Urmite Genomes U."/>
        </authorList>
    </citation>
    <scope>NUCLEOTIDE SEQUENCE</scope>
    <source>
        <strain evidence="12">DSM 44626</strain>
    </source>
</reference>
<accession>A0A024JR35</accession>
<keyword evidence="5 10" id="KW-0862">Zinc</keyword>
<dbReference type="InterPro" id="IPR013154">
    <property type="entry name" value="ADH-like_N"/>
</dbReference>
<dbReference type="OrthoDB" id="334894at2"/>
<dbReference type="InterPro" id="IPR013149">
    <property type="entry name" value="ADH-like_C"/>
</dbReference>
<reference evidence="12" key="1">
    <citation type="journal article" date="2014" name="Genome Announc.">
        <title>Draft Genome Sequence of Mycobacterium triplex DSM 44626.</title>
        <authorList>
            <person name="Sassi M."/>
            <person name="Croce O."/>
            <person name="Robert C."/>
            <person name="Raoult D."/>
            <person name="Drancourt M."/>
        </authorList>
    </citation>
    <scope>NUCLEOTIDE SEQUENCE [LARGE SCALE GENOMIC DNA]</scope>
    <source>
        <strain evidence="12">DSM 44626</strain>
    </source>
</reference>
<dbReference type="InterPro" id="IPR002328">
    <property type="entry name" value="ADH_Zn_CS"/>
</dbReference>
<dbReference type="PANTHER" id="PTHR43880">
    <property type="entry name" value="ALCOHOL DEHYDROGENASE"/>
    <property type="match status" value="1"/>
</dbReference>
<keyword evidence="7" id="KW-0520">NAD</keyword>
<dbReference type="GO" id="GO:0004022">
    <property type="term" value="F:alcohol dehydrogenase (NAD+) activity"/>
    <property type="evidence" value="ECO:0007669"/>
    <property type="project" value="UniProtKB-EC"/>
</dbReference>
<organism evidence="12">
    <name type="scientific">Mycobacterium triplex</name>
    <dbReference type="NCBI Taxonomy" id="47839"/>
    <lineage>
        <taxon>Bacteria</taxon>
        <taxon>Bacillati</taxon>
        <taxon>Actinomycetota</taxon>
        <taxon>Actinomycetes</taxon>
        <taxon>Mycobacteriales</taxon>
        <taxon>Mycobacteriaceae</taxon>
        <taxon>Mycobacterium</taxon>
        <taxon>Mycobacterium simiae complex</taxon>
    </lineage>
</organism>
<dbReference type="SMART" id="SM00829">
    <property type="entry name" value="PKS_ER"/>
    <property type="match status" value="1"/>
</dbReference>
<dbReference type="eggNOG" id="COG1062">
    <property type="taxonomic scope" value="Bacteria"/>
</dbReference>
<evidence type="ECO:0000256" key="2">
    <source>
        <dbReference type="ARBA" id="ARBA00008072"/>
    </source>
</evidence>
<comment type="similarity">
    <text evidence="2 10">Belongs to the zinc-containing alcohol dehydrogenase family.</text>
</comment>
<keyword evidence="6" id="KW-0560">Oxidoreductase</keyword>
<dbReference type="EC" id="1.1.1.1" evidence="3"/>
<dbReference type="HOGENOM" id="CLU_026673_14_1_11"/>
<comment type="catalytic activity">
    <reaction evidence="8">
        <text>a secondary alcohol + NAD(+) = a ketone + NADH + H(+)</text>
        <dbReference type="Rhea" id="RHEA:10740"/>
        <dbReference type="ChEBI" id="CHEBI:15378"/>
        <dbReference type="ChEBI" id="CHEBI:17087"/>
        <dbReference type="ChEBI" id="CHEBI:35681"/>
        <dbReference type="ChEBI" id="CHEBI:57540"/>
        <dbReference type="ChEBI" id="CHEBI:57945"/>
        <dbReference type="EC" id="1.1.1.1"/>
    </reaction>
</comment>
<dbReference type="CDD" id="cd08279">
    <property type="entry name" value="Zn_ADH_class_III"/>
    <property type="match status" value="1"/>
</dbReference>
<evidence type="ECO:0000256" key="8">
    <source>
        <dbReference type="ARBA" id="ARBA00049164"/>
    </source>
</evidence>
<dbReference type="Gene3D" id="3.40.50.720">
    <property type="entry name" value="NAD(P)-binding Rossmann-like Domain"/>
    <property type="match status" value="1"/>
</dbReference>
<evidence type="ECO:0000259" key="11">
    <source>
        <dbReference type="SMART" id="SM00829"/>
    </source>
</evidence>
<evidence type="ECO:0000256" key="9">
    <source>
        <dbReference type="ARBA" id="ARBA00049243"/>
    </source>
</evidence>
<dbReference type="InterPro" id="IPR036291">
    <property type="entry name" value="NAD(P)-bd_dom_sf"/>
</dbReference>
<dbReference type="Pfam" id="PF00107">
    <property type="entry name" value="ADH_zinc_N"/>
    <property type="match status" value="1"/>
</dbReference>
<evidence type="ECO:0000313" key="14">
    <source>
        <dbReference type="Proteomes" id="UP000193710"/>
    </source>
</evidence>
<dbReference type="InterPro" id="IPR023921">
    <property type="entry name" value="ADH_Zn_actinomycetes"/>
</dbReference>
<evidence type="ECO:0000256" key="3">
    <source>
        <dbReference type="ARBA" id="ARBA00013190"/>
    </source>
</evidence>
<dbReference type="Proteomes" id="UP000028880">
    <property type="component" value="Unassembled WGS sequence"/>
</dbReference>
<proteinExistence type="inferred from homology"/>
<dbReference type="PROSITE" id="PS00059">
    <property type="entry name" value="ADH_ZINC"/>
    <property type="match status" value="1"/>
</dbReference>
<dbReference type="PANTHER" id="PTHR43880:SF12">
    <property type="entry name" value="ALCOHOL DEHYDROGENASE CLASS-3"/>
    <property type="match status" value="1"/>
</dbReference>
<evidence type="ECO:0000256" key="6">
    <source>
        <dbReference type="ARBA" id="ARBA00023002"/>
    </source>
</evidence>
<dbReference type="GO" id="GO:0008270">
    <property type="term" value="F:zinc ion binding"/>
    <property type="evidence" value="ECO:0007669"/>
    <property type="project" value="InterPro"/>
</dbReference>
<evidence type="ECO:0000256" key="10">
    <source>
        <dbReference type="RuleBase" id="RU361277"/>
    </source>
</evidence>
<dbReference type="GO" id="GO:0046294">
    <property type="term" value="P:formaldehyde catabolic process"/>
    <property type="evidence" value="ECO:0007669"/>
    <property type="project" value="TreeGrafter"/>
</dbReference>
<dbReference type="GO" id="GO:0051903">
    <property type="term" value="F:S-(hydroxymethyl)glutathione dehydrogenase [NAD(P)+] activity"/>
    <property type="evidence" value="ECO:0007669"/>
    <property type="project" value="TreeGrafter"/>
</dbReference>
<dbReference type="InterPro" id="IPR020843">
    <property type="entry name" value="ER"/>
</dbReference>
<evidence type="ECO:0000256" key="7">
    <source>
        <dbReference type="ARBA" id="ARBA00023027"/>
    </source>
</evidence>
<feature type="domain" description="Enoyl reductase (ER)" evidence="11">
    <location>
        <begin position="12"/>
        <end position="380"/>
    </location>
</feature>
<sequence>MRSRAAILYEYGRPWSVEEFELDPPRAGEVLLRLAATGLCHSDEHIRQGRLAAPPDVLRSLGLPAMSPTIGGHEGSGVVVEVGDGVTGFAPGDHVVTSFVAVCGQCRWCASGMEYLCDTGSGTLAPGMPTDGTFRHHSADGRDLGHVSKIGAFAEHTVVSANSLVKIDPNFPLVPAALLACAVPTGYGSAARRANVRGGDTVVVIGVGGIGTAAVQGARISGAARIVAVDPIEFKRESARTFGATHQAATAAEAIDHVRELTRGVMADAVVVSVSMIGAADVGAALALTRKGGTCVLTGLPMPATSSIDVTLQDFILMNKTLCGTVFGSCNPKSDIALLATMYESGQLLLDEMITKRYGLDEINEAYSDLAAGELIRGVIDFGIG</sequence>
<dbReference type="EMBL" id="LQPY01000011">
    <property type="protein sequence ID" value="ORX06282.1"/>
    <property type="molecule type" value="Genomic_DNA"/>
</dbReference>
<dbReference type="RefSeq" id="WP_036465823.1">
    <property type="nucleotide sequence ID" value="NZ_HG964446.1"/>
</dbReference>
<dbReference type="SUPFAM" id="SSF51735">
    <property type="entry name" value="NAD(P)-binding Rossmann-fold domains"/>
    <property type="match status" value="1"/>
</dbReference>
<dbReference type="Pfam" id="PF08240">
    <property type="entry name" value="ADH_N"/>
    <property type="match status" value="1"/>
</dbReference>
<reference evidence="13 14" key="3">
    <citation type="submission" date="2016-01" db="EMBL/GenBank/DDBJ databases">
        <title>The new phylogeny of the genus Mycobacterium.</title>
        <authorList>
            <person name="Tarcisio F."/>
            <person name="Conor M."/>
            <person name="Antonella G."/>
            <person name="Elisabetta G."/>
            <person name="Giulia F.S."/>
            <person name="Sara T."/>
            <person name="Anna F."/>
            <person name="Clotilde B."/>
            <person name="Roberto B."/>
            <person name="Veronica D.S."/>
            <person name="Fabio R."/>
            <person name="Monica P."/>
            <person name="Olivier J."/>
            <person name="Enrico T."/>
            <person name="Nicola S."/>
        </authorList>
    </citation>
    <scope>NUCLEOTIDE SEQUENCE [LARGE SCALE GENOMIC DNA]</scope>
    <source>
        <strain evidence="13 14">DSM 44626</strain>
    </source>
</reference>
<keyword evidence="4 10" id="KW-0479">Metal-binding</keyword>
<evidence type="ECO:0000256" key="1">
    <source>
        <dbReference type="ARBA" id="ARBA00001947"/>
    </source>
</evidence>
<dbReference type="GO" id="GO:0005829">
    <property type="term" value="C:cytosol"/>
    <property type="evidence" value="ECO:0007669"/>
    <property type="project" value="TreeGrafter"/>
</dbReference>
<dbReference type="AlphaFoldDB" id="A0A024JR35"/>
<evidence type="ECO:0000256" key="4">
    <source>
        <dbReference type="ARBA" id="ARBA00022723"/>
    </source>
</evidence>
<protein>
    <recommendedName>
        <fullName evidence="3">alcohol dehydrogenase</fullName>
        <ecNumber evidence="3">1.1.1.1</ecNumber>
    </recommendedName>
</protein>
<dbReference type="NCBIfam" id="TIGR03989">
    <property type="entry name" value="Rxyl_3153"/>
    <property type="match status" value="1"/>
</dbReference>
<dbReference type="STRING" id="47839.BN973_00632"/>
<evidence type="ECO:0000256" key="5">
    <source>
        <dbReference type="ARBA" id="ARBA00022833"/>
    </source>
</evidence>
<comment type="catalytic activity">
    <reaction evidence="9">
        <text>a primary alcohol + NAD(+) = an aldehyde + NADH + H(+)</text>
        <dbReference type="Rhea" id="RHEA:10736"/>
        <dbReference type="ChEBI" id="CHEBI:15378"/>
        <dbReference type="ChEBI" id="CHEBI:15734"/>
        <dbReference type="ChEBI" id="CHEBI:17478"/>
        <dbReference type="ChEBI" id="CHEBI:57540"/>
        <dbReference type="ChEBI" id="CHEBI:57945"/>
        <dbReference type="EC" id="1.1.1.1"/>
    </reaction>
</comment>
<dbReference type="InterPro" id="IPR011032">
    <property type="entry name" value="GroES-like_sf"/>
</dbReference>